<dbReference type="Pfam" id="PF17919">
    <property type="entry name" value="RT_RNaseH_2"/>
    <property type="match status" value="1"/>
</dbReference>
<evidence type="ECO:0000313" key="13">
    <source>
        <dbReference type="Proteomes" id="UP000479190"/>
    </source>
</evidence>
<dbReference type="InterPro" id="IPR043502">
    <property type="entry name" value="DNA/RNA_pol_sf"/>
</dbReference>
<keyword evidence="3" id="KW-0808">Transferase</keyword>
<gene>
    <name evidence="12" type="ORF">TBRA_LOCUS3362</name>
</gene>
<evidence type="ECO:0000256" key="1">
    <source>
        <dbReference type="ARBA" id="ARBA00012493"/>
    </source>
</evidence>
<evidence type="ECO:0000313" key="12">
    <source>
        <dbReference type="EMBL" id="CAB0031393.1"/>
    </source>
</evidence>
<keyword evidence="5" id="KW-0540">Nuclease</keyword>
<feature type="compositionally biased region" description="Basic and acidic residues" evidence="10">
    <location>
        <begin position="1274"/>
        <end position="1283"/>
    </location>
</feature>
<evidence type="ECO:0000256" key="5">
    <source>
        <dbReference type="ARBA" id="ARBA00022722"/>
    </source>
</evidence>
<feature type="domain" description="Reverse transcriptase" evidence="11">
    <location>
        <begin position="391"/>
        <end position="575"/>
    </location>
</feature>
<dbReference type="Gene3D" id="3.30.70.270">
    <property type="match status" value="2"/>
</dbReference>
<keyword evidence="4" id="KW-0548">Nucleotidyltransferase</keyword>
<keyword evidence="8" id="KW-0695">RNA-directed DNA polymerase</keyword>
<organism evidence="12 13">
    <name type="scientific">Trichogramma brassicae</name>
    <dbReference type="NCBI Taxonomy" id="86971"/>
    <lineage>
        <taxon>Eukaryota</taxon>
        <taxon>Metazoa</taxon>
        <taxon>Ecdysozoa</taxon>
        <taxon>Arthropoda</taxon>
        <taxon>Hexapoda</taxon>
        <taxon>Insecta</taxon>
        <taxon>Pterygota</taxon>
        <taxon>Neoptera</taxon>
        <taxon>Endopterygota</taxon>
        <taxon>Hymenoptera</taxon>
        <taxon>Apocrita</taxon>
        <taxon>Proctotrupomorpha</taxon>
        <taxon>Chalcidoidea</taxon>
        <taxon>Trichogrammatidae</taxon>
        <taxon>Trichogramma</taxon>
    </lineage>
</organism>
<dbReference type="EC" id="2.7.7.49" evidence="1"/>
<dbReference type="PANTHER" id="PTHR37984">
    <property type="entry name" value="PROTEIN CBG26694"/>
    <property type="match status" value="1"/>
</dbReference>
<dbReference type="FunFam" id="3.10.10.10:FF:000007">
    <property type="entry name" value="Retrovirus-related Pol polyprotein from transposon 17.6-like Protein"/>
    <property type="match status" value="1"/>
</dbReference>
<dbReference type="OrthoDB" id="430238at2759"/>
<feature type="compositionally biased region" description="Polar residues" evidence="10">
    <location>
        <begin position="1341"/>
        <end position="1364"/>
    </location>
</feature>
<keyword evidence="13" id="KW-1185">Reference proteome</keyword>
<evidence type="ECO:0000256" key="3">
    <source>
        <dbReference type="ARBA" id="ARBA00022679"/>
    </source>
</evidence>
<evidence type="ECO:0000256" key="8">
    <source>
        <dbReference type="ARBA" id="ARBA00022918"/>
    </source>
</evidence>
<dbReference type="GO" id="GO:0008233">
    <property type="term" value="F:peptidase activity"/>
    <property type="evidence" value="ECO:0007669"/>
    <property type="project" value="UniProtKB-KW"/>
</dbReference>
<sequence>MFLRYLLSKLQGKSQTQHLPKDIQFRQGTNHSPETAVRAHNTYTYYNHLLQTARMKQGETVNDFYDHINVLLGGAETALKEEIGATYTPDMLRPCRIRPLTCLLEGCQPTSAARWIARSQRTSKRALDEAIRLEKRMAAHIIPDTRAQRLPPRGGLSRSRAGDGIPCLLPQRRSATASPRCVSPFPDCDELCLQSRKQQAMSPSNGPTKQKIQVPARTRTVVQLKLITTALRDGYLPRIDTGNPDVFLGEGLVRNEGNTCKVLAINSSNSDVEFGVDPVEIIPFEYVVQDFESDSPSEVEDRPVLNAEQRNSQIREALDLNPLNPEEEKASVLALVRDYPELFLLPGDPLPCTNLVYHEIPLENEIPINTKQYRHPPVHKEVIQKDIDKRLREGIIEPSASPMNSPIWIVPKKPGPDGTPKWRIVIDFRELNKKTIGDAYPLPNIADIMDQLGGASYFSTFDLASGFHQIPMKEDDKWKTAFSTLNGHFQYKRMPMGLKNAPATFQRLMDKVLRGLQNIEMLVYLDDIIVYAKDLKEHDSKVRRLFDRLRDARLVLEPAKVHFLRKEVGFLGHIVSERGVEMDPKKISVMTEFPQPKTVRNVRQFLGMAGYYRRFIQDFSKIAKPLHDLTKKGVKFEWKDAHEDSFQTLKTRLTTAPILIFPDFDKPFTLTTDASDLAIAAVLSQEKDGFDHPVGYLSRVLNKAEVNYSTTEKECLAALYAMYHYRPYLLGRPFTLVADHEPLNWMHNRKDPGQRLMRWMFKFTDYQYTFKYKPGKENVVADCLSRNPLNDTPEAEINQRLPLLRVMMYGRKKEAPEKKVAKPRSNSPVPKSYTRDPRKPSKPVGETRRKANTTGEEESCVALRTRSKVNSRSNPLVPPGAPVAARVDTGLKKRAGKAFSLRLNATISEDSECEKPPLVDSRYSGLRKDEDYPAESPIGEGDLEASDGEASAEEAQETELRGHDNSHKLTHAIILTSAPTTDEVTNTSSAEDTTEVVATALSEDELLKAAAEIDISQRILESRAYEAEDVPAERDADVTAALERSCISDGTSIDDVTREYLDSLDPYDEVRNTDKTLQDRVEKLIRDTQAKVGQEQNASTASDDTEGPSLREGETLIVSGSNRPAINERGTEDTPMSKSTPMTTRAARTSLPPQKLMDIPEGAETTPVVLNFSQPSTPDAPIFFPIPLAEGPLNKYILEHNPTSRITPSDYSEYSPSGPQIRIAGNIVASREALTYRSDNYITFVSQDSLHYRNEDTMATDERKVVGYTINEENTSRHTPESRHRARRNNGHETNDIPPGIPQQNRGNILFPAHLLDTSTRTHNTGSSTTVSTPNTISTTKPINTNYTDKPVNCPNSDQYENKQ</sequence>
<evidence type="ECO:0000256" key="4">
    <source>
        <dbReference type="ARBA" id="ARBA00022695"/>
    </source>
</evidence>
<keyword evidence="7" id="KW-0378">Hydrolase</keyword>
<proteinExistence type="predicted"/>
<dbReference type="Proteomes" id="UP000479190">
    <property type="component" value="Unassembled WGS sequence"/>
</dbReference>
<reference evidence="12 13" key="1">
    <citation type="submission" date="2020-02" db="EMBL/GenBank/DDBJ databases">
        <authorList>
            <person name="Ferguson B K."/>
        </authorList>
    </citation>
    <scope>NUCLEOTIDE SEQUENCE [LARGE SCALE GENOMIC DNA]</scope>
</reference>
<feature type="compositionally biased region" description="Acidic residues" evidence="10">
    <location>
        <begin position="941"/>
        <end position="957"/>
    </location>
</feature>
<protein>
    <recommendedName>
        <fullName evidence="1">RNA-directed DNA polymerase</fullName>
        <ecNumber evidence="1">2.7.7.49</ecNumber>
    </recommendedName>
</protein>
<keyword evidence="9" id="KW-0511">Multifunctional enzyme</keyword>
<dbReference type="FunFam" id="3.30.70.270:FF:000020">
    <property type="entry name" value="Transposon Tf2-6 polyprotein-like Protein"/>
    <property type="match status" value="1"/>
</dbReference>
<feature type="compositionally biased region" description="Polar residues" evidence="10">
    <location>
        <begin position="1134"/>
        <end position="1147"/>
    </location>
</feature>
<evidence type="ECO:0000256" key="2">
    <source>
        <dbReference type="ARBA" id="ARBA00022670"/>
    </source>
</evidence>
<feature type="non-terminal residue" evidence="12">
    <location>
        <position position="1364"/>
    </location>
</feature>
<keyword evidence="6" id="KW-0255">Endonuclease</keyword>
<evidence type="ECO:0000256" key="6">
    <source>
        <dbReference type="ARBA" id="ARBA00022759"/>
    </source>
</evidence>
<dbReference type="InterPro" id="IPR000477">
    <property type="entry name" value="RT_dom"/>
</dbReference>
<dbReference type="EMBL" id="CADCXV010000644">
    <property type="protein sequence ID" value="CAB0031393.1"/>
    <property type="molecule type" value="Genomic_DNA"/>
</dbReference>
<dbReference type="Pfam" id="PF00078">
    <property type="entry name" value="RVT_1"/>
    <property type="match status" value="1"/>
</dbReference>
<dbReference type="CDD" id="cd01647">
    <property type="entry name" value="RT_LTR"/>
    <property type="match status" value="1"/>
</dbReference>
<feature type="compositionally biased region" description="Low complexity" evidence="10">
    <location>
        <begin position="1327"/>
        <end position="1340"/>
    </location>
</feature>
<dbReference type="InterPro" id="IPR043128">
    <property type="entry name" value="Rev_trsase/Diguanyl_cyclase"/>
</dbReference>
<feature type="region of interest" description="Disordered" evidence="10">
    <location>
        <begin position="814"/>
        <end position="881"/>
    </location>
</feature>
<evidence type="ECO:0000259" key="11">
    <source>
        <dbReference type="PROSITE" id="PS50878"/>
    </source>
</evidence>
<dbReference type="PROSITE" id="PS50878">
    <property type="entry name" value="RT_POL"/>
    <property type="match status" value="1"/>
</dbReference>
<evidence type="ECO:0000256" key="10">
    <source>
        <dbReference type="SAM" id="MobiDB-lite"/>
    </source>
</evidence>
<dbReference type="GO" id="GO:0004519">
    <property type="term" value="F:endonuclease activity"/>
    <property type="evidence" value="ECO:0007669"/>
    <property type="project" value="UniProtKB-KW"/>
</dbReference>
<evidence type="ECO:0000256" key="7">
    <source>
        <dbReference type="ARBA" id="ARBA00022801"/>
    </source>
</evidence>
<dbReference type="SUPFAM" id="SSF56672">
    <property type="entry name" value="DNA/RNA polymerases"/>
    <property type="match status" value="1"/>
</dbReference>
<feature type="region of interest" description="Disordered" evidence="10">
    <location>
        <begin position="1271"/>
        <end position="1307"/>
    </location>
</feature>
<dbReference type="CDD" id="cd09274">
    <property type="entry name" value="RNase_HI_RT_Ty3"/>
    <property type="match status" value="1"/>
</dbReference>
<feature type="region of interest" description="Disordered" evidence="10">
    <location>
        <begin position="911"/>
        <end position="965"/>
    </location>
</feature>
<feature type="compositionally biased region" description="Basic and acidic residues" evidence="10">
    <location>
        <begin position="833"/>
        <end position="849"/>
    </location>
</feature>
<feature type="region of interest" description="Disordered" evidence="10">
    <location>
        <begin position="1319"/>
        <end position="1364"/>
    </location>
</feature>
<name>A0A6H5I4C9_9HYME</name>
<dbReference type="GO" id="GO:0006508">
    <property type="term" value="P:proteolysis"/>
    <property type="evidence" value="ECO:0007669"/>
    <property type="project" value="UniProtKB-KW"/>
</dbReference>
<keyword evidence="2" id="KW-0645">Protease</keyword>
<dbReference type="GO" id="GO:0003964">
    <property type="term" value="F:RNA-directed DNA polymerase activity"/>
    <property type="evidence" value="ECO:0007669"/>
    <property type="project" value="UniProtKB-KW"/>
</dbReference>
<evidence type="ECO:0000256" key="9">
    <source>
        <dbReference type="ARBA" id="ARBA00023268"/>
    </source>
</evidence>
<dbReference type="PANTHER" id="PTHR37984:SF5">
    <property type="entry name" value="PROTEIN NYNRIN-LIKE"/>
    <property type="match status" value="1"/>
</dbReference>
<dbReference type="InterPro" id="IPR041577">
    <property type="entry name" value="RT_RNaseH_2"/>
</dbReference>
<feature type="region of interest" description="Disordered" evidence="10">
    <location>
        <begin position="1088"/>
        <end position="1147"/>
    </location>
</feature>
<dbReference type="InterPro" id="IPR050951">
    <property type="entry name" value="Retrovirus_Pol_polyprotein"/>
</dbReference>
<dbReference type="Gene3D" id="3.10.10.10">
    <property type="entry name" value="HIV Type 1 Reverse Transcriptase, subunit A, domain 1"/>
    <property type="match status" value="1"/>
</dbReference>
<accession>A0A6H5I4C9</accession>